<reference evidence="2 3" key="1">
    <citation type="submission" date="2016-10" db="EMBL/GenBank/DDBJ databases">
        <authorList>
            <person name="de Groot N.N."/>
        </authorList>
    </citation>
    <scope>NUCLEOTIDE SEQUENCE [LARGE SCALE GENOMIC DNA]</scope>
    <source>
        <strain evidence="2 3">DSM 22126</strain>
    </source>
</reference>
<dbReference type="OrthoDB" id="4120491at2"/>
<dbReference type="InterPro" id="IPR029044">
    <property type="entry name" value="Nucleotide-diphossugar_trans"/>
</dbReference>
<keyword evidence="3" id="KW-1185">Reference proteome</keyword>
<dbReference type="RefSeq" id="WP_083371346.1">
    <property type="nucleotide sequence ID" value="NZ_LT629776.1"/>
</dbReference>
<dbReference type="GO" id="GO:0016740">
    <property type="term" value="F:transferase activity"/>
    <property type="evidence" value="ECO:0007669"/>
    <property type="project" value="UniProtKB-KW"/>
</dbReference>
<protein>
    <submittedName>
        <fullName evidence="2">Glycosyl transferase family 2</fullName>
    </submittedName>
</protein>
<name>A0A1H1MU04_9CELL</name>
<evidence type="ECO:0000259" key="1">
    <source>
        <dbReference type="Pfam" id="PF00535"/>
    </source>
</evidence>
<dbReference type="Proteomes" id="UP000185663">
    <property type="component" value="Chromosome I"/>
</dbReference>
<feature type="domain" description="Glycosyltransferase 2-like" evidence="1">
    <location>
        <begin position="7"/>
        <end position="113"/>
    </location>
</feature>
<dbReference type="InterPro" id="IPR001173">
    <property type="entry name" value="Glyco_trans_2-like"/>
</dbReference>
<evidence type="ECO:0000313" key="2">
    <source>
        <dbReference type="EMBL" id="SDR90244.1"/>
    </source>
</evidence>
<proteinExistence type="predicted"/>
<gene>
    <name evidence="2" type="ORF">SAMN04489860_0338</name>
</gene>
<dbReference type="Pfam" id="PF00535">
    <property type="entry name" value="Glycos_transf_2"/>
    <property type="match status" value="1"/>
</dbReference>
<dbReference type="STRING" id="545619.SAMN04489860_0338"/>
<accession>A0A1H1MU04</accession>
<organism evidence="2 3">
    <name type="scientific">Paraoerskovia marina</name>
    <dbReference type="NCBI Taxonomy" id="545619"/>
    <lineage>
        <taxon>Bacteria</taxon>
        <taxon>Bacillati</taxon>
        <taxon>Actinomycetota</taxon>
        <taxon>Actinomycetes</taxon>
        <taxon>Micrococcales</taxon>
        <taxon>Cellulomonadaceae</taxon>
        <taxon>Paraoerskovia</taxon>
    </lineage>
</organism>
<dbReference type="PANTHER" id="PTHR43685:SF3">
    <property type="entry name" value="SLR2126 PROTEIN"/>
    <property type="match status" value="1"/>
</dbReference>
<dbReference type="EMBL" id="LT629776">
    <property type="protein sequence ID" value="SDR90244.1"/>
    <property type="molecule type" value="Genomic_DNA"/>
</dbReference>
<dbReference type="PANTHER" id="PTHR43685">
    <property type="entry name" value="GLYCOSYLTRANSFERASE"/>
    <property type="match status" value="1"/>
</dbReference>
<dbReference type="SUPFAM" id="SSF53448">
    <property type="entry name" value="Nucleotide-diphospho-sugar transferases"/>
    <property type="match status" value="1"/>
</dbReference>
<dbReference type="eggNOG" id="COG1216">
    <property type="taxonomic scope" value="Bacteria"/>
</dbReference>
<evidence type="ECO:0000313" key="3">
    <source>
        <dbReference type="Proteomes" id="UP000185663"/>
    </source>
</evidence>
<dbReference type="InterPro" id="IPR050834">
    <property type="entry name" value="Glycosyltransf_2"/>
</dbReference>
<keyword evidence="2" id="KW-0808">Transferase</keyword>
<dbReference type="AlphaFoldDB" id="A0A1H1MU04"/>
<sequence>MSSVKISVVIPTYNRSELLRNTLVALHHQTLDPALFEVVVVDDGGSDDSEAVVRSFADSLNVKYFWQEDEGFRAGKARNIGTAIASGDYVVYIDTGVLLGSTTLQTHLETHEASAYPTVMIGYVYGFEVDDATIEGLMTSVDHEDTDATIEYLHAADALDIRESQYADLGENITSWPAPFDIFWTCHVSAERDELLKAGLFDESFTSWGGEDVDLGVRLFQRNNLFLMDRAARSFHWPHVKEVSDLKESSASAADRIHSKYNLWTTSFYGRDLQNEKYSLNKVIKISREHAARASRPAHAPAPSFDEAV</sequence>
<dbReference type="Gene3D" id="3.90.550.10">
    <property type="entry name" value="Spore Coat Polysaccharide Biosynthesis Protein SpsA, Chain A"/>
    <property type="match status" value="1"/>
</dbReference>